<dbReference type="InterPro" id="IPR024338">
    <property type="entry name" value="MID1/Yam8"/>
</dbReference>
<feature type="region of interest" description="Disordered" evidence="7">
    <location>
        <begin position="19"/>
        <end position="38"/>
    </location>
</feature>
<keyword evidence="10" id="KW-1185">Reference proteome</keyword>
<organism evidence="9 10">
    <name type="scientific">Anopheles gambiae</name>
    <name type="common">African malaria mosquito</name>
    <dbReference type="NCBI Taxonomy" id="7165"/>
    <lineage>
        <taxon>Eukaryota</taxon>
        <taxon>Metazoa</taxon>
        <taxon>Ecdysozoa</taxon>
        <taxon>Arthropoda</taxon>
        <taxon>Hexapoda</taxon>
        <taxon>Insecta</taxon>
        <taxon>Pterygota</taxon>
        <taxon>Neoptera</taxon>
        <taxon>Endopterygota</taxon>
        <taxon>Diptera</taxon>
        <taxon>Nematocera</taxon>
        <taxon>Culicoidea</taxon>
        <taxon>Culicidae</taxon>
        <taxon>Anophelinae</taxon>
        <taxon>Anopheles</taxon>
    </lineage>
</organism>
<evidence type="ECO:0000256" key="7">
    <source>
        <dbReference type="SAM" id="MobiDB-lite"/>
    </source>
</evidence>
<feature type="region of interest" description="Disordered" evidence="7">
    <location>
        <begin position="274"/>
        <end position="310"/>
    </location>
</feature>
<evidence type="ECO:0000256" key="3">
    <source>
        <dbReference type="ARBA" id="ARBA00022989"/>
    </source>
</evidence>
<accession>A0A1S4GTI8</accession>
<dbReference type="CTD" id="4281"/>
<feature type="compositionally biased region" description="Basic and acidic residues" evidence="7">
    <location>
        <begin position="274"/>
        <end position="288"/>
    </location>
</feature>
<keyword evidence="8" id="KW-0732">Signal</keyword>
<dbReference type="AlphaFoldDB" id="A0A1S4GTI8"/>
<reference evidence="9 10" key="1">
    <citation type="journal article" date="2002" name="Science">
        <title>The genome sequence of the malaria mosquito Anopheles gambiae.</title>
        <authorList>
            <person name="Holt R.A."/>
            <person name="Subramanian G.M."/>
            <person name="Halpern A."/>
            <person name="Sutton G.G."/>
            <person name="Charlab R."/>
            <person name="Nusskern D.R."/>
            <person name="Wincker P."/>
            <person name="Clark A.G."/>
            <person name="Ribeiro J.M."/>
            <person name="Wides R."/>
            <person name="Salzberg S.L."/>
            <person name="Loftus B."/>
            <person name="Yandell M."/>
            <person name="Majoros W.H."/>
            <person name="Rusch D.B."/>
            <person name="Lai Z."/>
            <person name="Kraft C.L."/>
            <person name="Abril J.F."/>
            <person name="Anthouard V."/>
            <person name="Arensburger P."/>
            <person name="Atkinson P.W."/>
            <person name="Baden H."/>
            <person name="de Berardinis V."/>
            <person name="Baldwin D."/>
            <person name="Benes V."/>
            <person name="Biedler J."/>
            <person name="Blass C."/>
            <person name="Bolanos R."/>
            <person name="Boscus D."/>
            <person name="Barnstead M."/>
            <person name="Cai S."/>
            <person name="Center A."/>
            <person name="Chaturverdi K."/>
            <person name="Christophides G.K."/>
            <person name="Chrystal M.A."/>
            <person name="Clamp M."/>
            <person name="Cravchik A."/>
            <person name="Curwen V."/>
            <person name="Dana A."/>
            <person name="Delcher A."/>
            <person name="Dew I."/>
            <person name="Evans C.A."/>
            <person name="Flanigan M."/>
            <person name="Grundschober-Freimoser A."/>
            <person name="Friedli L."/>
            <person name="Gu Z."/>
            <person name="Guan P."/>
            <person name="Guigo R."/>
            <person name="Hillenmeyer M.E."/>
            <person name="Hladun S.L."/>
            <person name="Hogan J.R."/>
            <person name="Hong Y.S."/>
            <person name="Hoover J."/>
            <person name="Jaillon O."/>
            <person name="Ke Z."/>
            <person name="Kodira C."/>
            <person name="Kokoza E."/>
            <person name="Koutsos A."/>
            <person name="Letunic I."/>
            <person name="Levitsky A."/>
            <person name="Liang Y."/>
            <person name="Lin J.J."/>
            <person name="Lobo N.F."/>
            <person name="Lopez J.R."/>
            <person name="Malek J.A."/>
            <person name="McIntosh T.C."/>
            <person name="Meister S."/>
            <person name="Miller J."/>
            <person name="Mobarry C."/>
            <person name="Mongin E."/>
            <person name="Murphy S.D."/>
            <person name="O'Brochta D.A."/>
            <person name="Pfannkoch C."/>
            <person name="Qi R."/>
            <person name="Regier M.A."/>
            <person name="Remington K."/>
            <person name="Shao H."/>
            <person name="Sharakhova M.V."/>
            <person name="Sitter C.D."/>
            <person name="Shetty J."/>
            <person name="Smith T.J."/>
            <person name="Strong R."/>
            <person name="Sun J."/>
            <person name="Thomasova D."/>
            <person name="Ton L.Q."/>
            <person name="Topalis P."/>
            <person name="Tu Z."/>
            <person name="Unger M.F."/>
            <person name="Walenz B."/>
            <person name="Wang A."/>
            <person name="Wang J."/>
            <person name="Wang M."/>
            <person name="Wang X."/>
            <person name="Woodford K.J."/>
            <person name="Wortman J.R."/>
            <person name="Wu M."/>
            <person name="Yao A."/>
            <person name="Zdobnov E.M."/>
            <person name="Zhang H."/>
            <person name="Zhao Q."/>
            <person name="Zhao S."/>
            <person name="Zhu S.C."/>
            <person name="Zhimulev I."/>
            <person name="Coluzzi M."/>
            <person name="della Torre A."/>
            <person name="Roth C.W."/>
            <person name="Louis C."/>
            <person name="Kalush F."/>
            <person name="Mural R.J."/>
            <person name="Myers E.W."/>
            <person name="Adams M.D."/>
            <person name="Smith H.O."/>
            <person name="Broder S."/>
            <person name="Gardner M.J."/>
            <person name="Fraser C.M."/>
            <person name="Birney E."/>
            <person name="Bork P."/>
            <person name="Brey P.T."/>
            <person name="Venter J.C."/>
            <person name="Weissenbach J."/>
            <person name="Kafatos F.C."/>
            <person name="Collins F.H."/>
            <person name="Hoffman S.L."/>
        </authorList>
    </citation>
    <scope>NUCLEOTIDE SEQUENCE [LARGE SCALE GENOMIC DNA]</scope>
    <source>
        <strain evidence="9 10">PEST</strain>
    </source>
</reference>
<dbReference type="RefSeq" id="XP_061498340.1">
    <property type="nucleotide sequence ID" value="XM_061642356.1"/>
</dbReference>
<dbReference type="InterPro" id="IPR055288">
    <property type="entry name" value="NALCN_aux_factor_1/2"/>
</dbReference>
<keyword evidence="4" id="KW-0472">Membrane</keyword>
<dbReference type="VEuPathDB" id="VectorBase:AGAP006902"/>
<reference evidence="9 10" key="2">
    <citation type="journal article" date="2004" name="Trends Parasitol.">
        <title>The Anopheles gambiae genome: an update.</title>
        <authorList>
            <person name="Mongin E."/>
            <person name="Louis C."/>
            <person name="Holt R.A."/>
            <person name="Birney E."/>
            <person name="Collins F.H."/>
        </authorList>
    </citation>
    <scope>NUCLEOTIDE SEQUENCE [LARGE SCALE GENOMIC DNA]</scope>
    <source>
        <strain evidence="9 10">PEST</strain>
    </source>
</reference>
<protein>
    <submittedName>
        <fullName evidence="9">Uncharacterized protein</fullName>
    </submittedName>
</protein>
<dbReference type="RefSeq" id="XP_061498338.1">
    <property type="nucleotide sequence ID" value="XM_061642354.1"/>
</dbReference>
<evidence type="ECO:0000256" key="5">
    <source>
        <dbReference type="ARBA" id="ARBA00023180"/>
    </source>
</evidence>
<comment type="subcellular location">
    <subcellularLocation>
        <location evidence="1">Membrane</location>
        <topology evidence="1">Multi-pass membrane protein</topology>
    </subcellularLocation>
</comment>
<comment type="similarity">
    <text evidence="6">Belongs to the NALF family.</text>
</comment>
<feature type="compositionally biased region" description="Low complexity" evidence="7">
    <location>
        <begin position="438"/>
        <end position="457"/>
    </location>
</feature>
<dbReference type="PANTHER" id="PTHR15819">
    <property type="entry name" value="TRANSMEMBRANE PROTEIN FAM155"/>
    <property type="match status" value="1"/>
</dbReference>
<dbReference type="RefSeq" id="XP_061498341.1">
    <property type="nucleotide sequence ID" value="XM_061642357.1"/>
</dbReference>
<dbReference type="KEGG" id="aga:1270175"/>
<evidence type="ECO:0000256" key="6">
    <source>
        <dbReference type="ARBA" id="ARBA00029445"/>
    </source>
</evidence>
<evidence type="ECO:0000256" key="8">
    <source>
        <dbReference type="SAM" id="SignalP"/>
    </source>
</evidence>
<dbReference type="VEuPathDB" id="VectorBase:AGAMI1_010341"/>
<dbReference type="RefSeq" id="XP_061498339.1">
    <property type="nucleotide sequence ID" value="XM_061642355.1"/>
</dbReference>
<dbReference type="EMBL" id="AAAB01008807">
    <property type="status" value="NOT_ANNOTATED_CDS"/>
    <property type="molecule type" value="Genomic_DNA"/>
</dbReference>
<dbReference type="GO" id="GO:0005262">
    <property type="term" value="F:calcium channel activity"/>
    <property type="evidence" value="ECO:0007669"/>
    <property type="project" value="InterPro"/>
</dbReference>
<dbReference type="RefSeq" id="XP_308851.4">
    <property type="nucleotide sequence ID" value="XM_308851.5"/>
</dbReference>
<dbReference type="FunCoup" id="A0A1S4GTI8">
    <property type="interactions" value="58"/>
</dbReference>
<sequence>MRPGPGLVVMALAFISGARRGTGQQSSSASQSGRLGIVGEDNTGAGGALTRINPWLSACDLEQPNSAPDLQGQCSAGTLPVAWIDEGPGPPRCPPPCATLRAHAASNNNNNINNNKNNNKNNKNSNKPYNIDNTKYNMENRLNDKQQCLDYLGDNEELSPAQICKKSSQSIETKLQTLRLRHCCERTVGSALHNAAYADVLHGGPGCTGRLTELLETDALAARITCEFTEVLIRYDCGQPYSIIHHCEDCKEAYRRWGCSVFIPYFTSRDDIKSVNNKTGDRDSDRATQGKSNAIFGDAANKQTEPNMNDANKQQLVKNISITVKSSRRKTQRVRIRPCLNVCQTVEQKCPYMLPGDRAPAYPTQYAGEPTFLCRDLNIEETGEQLRKSNNGPTGCCYDYCGLSPIDGLCARCDPLHNETRHPDSAALALSSEPPAISASCPSITTPTSSSSQSEQCRLSQGGIASTATTSSPSTTITATTAGRGSSSSSTTASTTVSSRRVVAGDSTTTTTAMSMPSGVSSPVRAVSSLLRAVCALGSVYRTHTSGVQSWIAMVAVLTVGTELVAWTKQLVHLLVVL</sequence>
<feature type="compositionally biased region" description="Low complexity" evidence="7">
    <location>
        <begin position="19"/>
        <end position="34"/>
    </location>
</feature>
<feature type="region of interest" description="Disordered" evidence="7">
    <location>
        <begin position="438"/>
        <end position="521"/>
    </location>
</feature>
<feature type="compositionally biased region" description="Low complexity" evidence="7">
    <location>
        <begin position="465"/>
        <end position="512"/>
    </location>
</feature>
<dbReference type="GO" id="GO:0005886">
    <property type="term" value="C:plasma membrane"/>
    <property type="evidence" value="ECO:0000318"/>
    <property type="project" value="GO_Central"/>
</dbReference>
<feature type="compositionally biased region" description="Low complexity" evidence="7">
    <location>
        <begin position="107"/>
        <end position="127"/>
    </location>
</feature>
<keyword evidence="5" id="KW-0325">Glycoprotein</keyword>
<feature type="compositionally biased region" description="Polar residues" evidence="7">
    <location>
        <begin position="301"/>
        <end position="310"/>
    </location>
</feature>
<feature type="signal peptide" evidence="8">
    <location>
        <begin position="1"/>
        <end position="23"/>
    </location>
</feature>
<dbReference type="GeneID" id="1270175"/>
<evidence type="ECO:0000313" key="10">
    <source>
        <dbReference type="Proteomes" id="UP000007062"/>
    </source>
</evidence>
<name>A0A1S4GTI8_ANOGA</name>
<keyword evidence="3" id="KW-1133">Transmembrane helix</keyword>
<dbReference type="EnsemblMetazoa" id="AGAP006902-RA">
    <property type="protein sequence ID" value="AGAP006902-PA"/>
    <property type="gene ID" value="AGAP006902"/>
</dbReference>
<dbReference type="PANTHER" id="PTHR15819:SF11">
    <property type="entry name" value="MID1, ISOFORM A"/>
    <property type="match status" value="1"/>
</dbReference>
<keyword evidence="2" id="KW-0812">Transmembrane</keyword>
<evidence type="ECO:0000256" key="4">
    <source>
        <dbReference type="ARBA" id="ARBA00023136"/>
    </source>
</evidence>
<dbReference type="RefSeq" id="XP_001688109.2">
    <property type="nucleotide sequence ID" value="XM_001688057.2"/>
</dbReference>
<evidence type="ECO:0000313" key="9">
    <source>
        <dbReference type="EnsemblMetazoa" id="AGAP006902-PA"/>
    </source>
</evidence>
<dbReference type="Pfam" id="PF12929">
    <property type="entry name" value="Mid1"/>
    <property type="match status" value="1"/>
</dbReference>
<reference evidence="9" key="3">
    <citation type="submission" date="2020-05" db="UniProtKB">
        <authorList>
            <consortium name="EnsemblMetazoa"/>
        </authorList>
    </citation>
    <scope>IDENTIFICATION</scope>
    <source>
        <strain evidence="9">PEST</strain>
    </source>
</reference>
<proteinExistence type="inferred from homology"/>
<dbReference type="GO" id="GO:0098703">
    <property type="term" value="P:calcium ion import across plasma membrane"/>
    <property type="evidence" value="ECO:0000318"/>
    <property type="project" value="GO_Central"/>
</dbReference>
<dbReference type="RefSeq" id="XP_061498342.1">
    <property type="nucleotide sequence ID" value="XM_061642358.1"/>
</dbReference>
<feature type="region of interest" description="Disordered" evidence="7">
    <location>
        <begin position="106"/>
        <end position="131"/>
    </location>
</feature>
<dbReference type="InParanoid" id="A0A1S4GTI8"/>
<feature type="chain" id="PRO_5043512116" evidence="8">
    <location>
        <begin position="24"/>
        <end position="578"/>
    </location>
</feature>
<evidence type="ECO:0000256" key="2">
    <source>
        <dbReference type="ARBA" id="ARBA00022692"/>
    </source>
</evidence>
<evidence type="ECO:0000256" key="1">
    <source>
        <dbReference type="ARBA" id="ARBA00004141"/>
    </source>
</evidence>
<dbReference type="Proteomes" id="UP000007062">
    <property type="component" value="Chromosome 2L"/>
</dbReference>